<name>A0A6A4IER4_9AGAR</name>
<dbReference type="GO" id="GO:0000723">
    <property type="term" value="P:telomere maintenance"/>
    <property type="evidence" value="ECO:0007669"/>
    <property type="project" value="InterPro"/>
</dbReference>
<dbReference type="GO" id="GO:0006310">
    <property type="term" value="P:DNA recombination"/>
    <property type="evidence" value="ECO:0007669"/>
    <property type="project" value="UniProtKB-KW"/>
</dbReference>
<dbReference type="InterPro" id="IPR027417">
    <property type="entry name" value="P-loop_NTPase"/>
</dbReference>
<feature type="non-terminal residue" evidence="3">
    <location>
        <position position="154"/>
    </location>
</feature>
<gene>
    <name evidence="3" type="ORF">BT96DRAFT_774973</name>
</gene>
<keyword evidence="1" id="KW-0347">Helicase</keyword>
<dbReference type="GO" id="GO:0016787">
    <property type="term" value="F:hydrolase activity"/>
    <property type="evidence" value="ECO:0007669"/>
    <property type="project" value="UniProtKB-KW"/>
</dbReference>
<dbReference type="EMBL" id="ML769389">
    <property type="protein sequence ID" value="KAE9409076.1"/>
    <property type="molecule type" value="Genomic_DNA"/>
</dbReference>
<dbReference type="PANTHER" id="PTHR47642">
    <property type="entry name" value="ATP-DEPENDENT DNA HELICASE"/>
    <property type="match status" value="1"/>
</dbReference>
<keyword evidence="1" id="KW-0234">DNA repair</keyword>
<organism evidence="3 4">
    <name type="scientific">Gymnopus androsaceus JB14</name>
    <dbReference type="NCBI Taxonomy" id="1447944"/>
    <lineage>
        <taxon>Eukaryota</taxon>
        <taxon>Fungi</taxon>
        <taxon>Dikarya</taxon>
        <taxon>Basidiomycota</taxon>
        <taxon>Agaricomycotina</taxon>
        <taxon>Agaricomycetes</taxon>
        <taxon>Agaricomycetidae</taxon>
        <taxon>Agaricales</taxon>
        <taxon>Marasmiineae</taxon>
        <taxon>Omphalotaceae</taxon>
        <taxon>Gymnopus</taxon>
    </lineage>
</organism>
<protein>
    <recommendedName>
        <fullName evidence="1">ATP-dependent DNA helicase</fullName>
        <ecNumber evidence="1">5.6.2.3</ecNumber>
    </recommendedName>
</protein>
<dbReference type="Gene3D" id="3.40.50.300">
    <property type="entry name" value="P-loop containing nucleotide triphosphate hydrolases"/>
    <property type="match status" value="1"/>
</dbReference>
<reference evidence="3" key="1">
    <citation type="journal article" date="2019" name="Environ. Microbiol.">
        <title>Fungal ecological strategies reflected in gene transcription - a case study of two litter decomposers.</title>
        <authorList>
            <person name="Barbi F."/>
            <person name="Kohler A."/>
            <person name="Barry K."/>
            <person name="Baskaran P."/>
            <person name="Daum C."/>
            <person name="Fauchery L."/>
            <person name="Ihrmark K."/>
            <person name="Kuo A."/>
            <person name="LaButti K."/>
            <person name="Lipzen A."/>
            <person name="Morin E."/>
            <person name="Grigoriev I.V."/>
            <person name="Henrissat B."/>
            <person name="Lindahl B."/>
            <person name="Martin F."/>
        </authorList>
    </citation>
    <scope>NUCLEOTIDE SEQUENCE</scope>
    <source>
        <strain evidence="3">JB14</strain>
    </source>
</reference>
<accession>A0A6A4IER4</accession>
<dbReference type="AlphaFoldDB" id="A0A6A4IER4"/>
<dbReference type="SUPFAM" id="SSF52540">
    <property type="entry name" value="P-loop containing nucleoside triphosphate hydrolases"/>
    <property type="match status" value="1"/>
</dbReference>
<sequence length="154" mass="17022">YMNKNFHAEIDEEQNITDHVVKQKSLNNEQECAFRIIANHATLGDGNPLTMYIGGMGGTGKSQVIHALRLFFQLRKESGRIKVCAPTGTAAALLSGSTYHSVLGFQQSNEEAISLDPEYGLKTSKHNLEGVDYILIDECSMLALSDLFMISERL</sequence>
<dbReference type="InterPro" id="IPR010285">
    <property type="entry name" value="DNA_helicase_pif1-like_DEAD"/>
</dbReference>
<evidence type="ECO:0000313" key="4">
    <source>
        <dbReference type="Proteomes" id="UP000799118"/>
    </source>
</evidence>
<feature type="non-terminal residue" evidence="3">
    <location>
        <position position="1"/>
    </location>
</feature>
<dbReference type="Proteomes" id="UP000799118">
    <property type="component" value="Unassembled WGS sequence"/>
</dbReference>
<dbReference type="InterPro" id="IPR051055">
    <property type="entry name" value="PIF1_helicase"/>
</dbReference>
<keyword evidence="1" id="KW-0547">Nucleotide-binding</keyword>
<evidence type="ECO:0000256" key="1">
    <source>
        <dbReference type="RuleBase" id="RU363044"/>
    </source>
</evidence>
<dbReference type="GO" id="GO:0005524">
    <property type="term" value="F:ATP binding"/>
    <property type="evidence" value="ECO:0007669"/>
    <property type="project" value="UniProtKB-KW"/>
</dbReference>
<comment type="similarity">
    <text evidence="1">Belongs to the helicase family.</text>
</comment>
<keyword evidence="4" id="KW-1185">Reference proteome</keyword>
<keyword evidence="1" id="KW-0233">DNA recombination</keyword>
<comment type="cofactor">
    <cofactor evidence="1">
        <name>Mg(2+)</name>
        <dbReference type="ChEBI" id="CHEBI:18420"/>
    </cofactor>
</comment>
<dbReference type="Pfam" id="PF05970">
    <property type="entry name" value="PIF1"/>
    <property type="match status" value="1"/>
</dbReference>
<comment type="catalytic activity">
    <reaction evidence="1">
        <text>ATP + H2O = ADP + phosphate + H(+)</text>
        <dbReference type="Rhea" id="RHEA:13065"/>
        <dbReference type="ChEBI" id="CHEBI:15377"/>
        <dbReference type="ChEBI" id="CHEBI:15378"/>
        <dbReference type="ChEBI" id="CHEBI:30616"/>
        <dbReference type="ChEBI" id="CHEBI:43474"/>
        <dbReference type="ChEBI" id="CHEBI:456216"/>
        <dbReference type="EC" id="5.6.2.3"/>
    </reaction>
</comment>
<keyword evidence="1" id="KW-0227">DNA damage</keyword>
<dbReference type="EC" id="5.6.2.3" evidence="1"/>
<evidence type="ECO:0000259" key="2">
    <source>
        <dbReference type="Pfam" id="PF05970"/>
    </source>
</evidence>
<proteinExistence type="inferred from homology"/>
<feature type="domain" description="DNA helicase Pif1-like DEAD-box helicase" evidence="2">
    <location>
        <begin position="26"/>
        <end position="143"/>
    </location>
</feature>
<dbReference type="OrthoDB" id="432234at2759"/>
<dbReference type="GO" id="GO:0006281">
    <property type="term" value="P:DNA repair"/>
    <property type="evidence" value="ECO:0007669"/>
    <property type="project" value="UniProtKB-KW"/>
</dbReference>
<keyword evidence="1" id="KW-0378">Hydrolase</keyword>
<keyword evidence="1" id="KW-0067">ATP-binding</keyword>
<dbReference type="GO" id="GO:0043139">
    <property type="term" value="F:5'-3' DNA helicase activity"/>
    <property type="evidence" value="ECO:0007669"/>
    <property type="project" value="UniProtKB-EC"/>
</dbReference>
<evidence type="ECO:0000313" key="3">
    <source>
        <dbReference type="EMBL" id="KAE9409076.1"/>
    </source>
</evidence>